<evidence type="ECO:0000313" key="3">
    <source>
        <dbReference type="Proteomes" id="UP000823388"/>
    </source>
</evidence>
<keyword evidence="3" id="KW-1185">Reference proteome</keyword>
<reference evidence="2" key="1">
    <citation type="submission" date="2020-05" db="EMBL/GenBank/DDBJ databases">
        <title>WGS assembly of Panicum virgatum.</title>
        <authorList>
            <person name="Lovell J.T."/>
            <person name="Jenkins J."/>
            <person name="Shu S."/>
            <person name="Juenger T.E."/>
            <person name="Schmutz J."/>
        </authorList>
    </citation>
    <scope>NUCLEOTIDE SEQUENCE</scope>
    <source>
        <strain evidence="2">AP13</strain>
    </source>
</reference>
<dbReference type="EMBL" id="CM029046">
    <property type="protein sequence ID" value="KAG2592683.1"/>
    <property type="molecule type" value="Genomic_DNA"/>
</dbReference>
<feature type="compositionally biased region" description="Basic residues" evidence="1">
    <location>
        <begin position="1"/>
        <end position="15"/>
    </location>
</feature>
<dbReference type="AlphaFoldDB" id="A0A8T0S7E1"/>
<sequence>MDAPARRRVGQRPRRSPPGPHTTELRPRRGIRIAHPPEPRRPFLGSRIWAPRRGHGWASAAASRGCGGAGGEGRRRRRFLARRRRRRFLARRRRRRLGREAARRRRLLGPEVEAWLGRWAGTEGSRRRCRLLGAEVGRCRGAEVEAQLEGASGATAPGRGLATAVVPGRRRARREERKGRG</sequence>
<name>A0A8T0S7E1_PANVG</name>
<feature type="region of interest" description="Disordered" evidence="1">
    <location>
        <begin position="1"/>
        <end position="46"/>
    </location>
</feature>
<evidence type="ECO:0000313" key="2">
    <source>
        <dbReference type="EMBL" id="KAG2592683.1"/>
    </source>
</evidence>
<feature type="region of interest" description="Disordered" evidence="1">
    <location>
        <begin position="149"/>
        <end position="181"/>
    </location>
</feature>
<proteinExistence type="predicted"/>
<organism evidence="2 3">
    <name type="scientific">Panicum virgatum</name>
    <name type="common">Blackwell switchgrass</name>
    <dbReference type="NCBI Taxonomy" id="38727"/>
    <lineage>
        <taxon>Eukaryota</taxon>
        <taxon>Viridiplantae</taxon>
        <taxon>Streptophyta</taxon>
        <taxon>Embryophyta</taxon>
        <taxon>Tracheophyta</taxon>
        <taxon>Spermatophyta</taxon>
        <taxon>Magnoliopsida</taxon>
        <taxon>Liliopsida</taxon>
        <taxon>Poales</taxon>
        <taxon>Poaceae</taxon>
        <taxon>PACMAD clade</taxon>
        <taxon>Panicoideae</taxon>
        <taxon>Panicodae</taxon>
        <taxon>Paniceae</taxon>
        <taxon>Panicinae</taxon>
        <taxon>Panicum</taxon>
        <taxon>Panicum sect. Hiantes</taxon>
    </lineage>
</organism>
<protein>
    <submittedName>
        <fullName evidence="2">Uncharacterized protein</fullName>
    </submittedName>
</protein>
<comment type="caution">
    <text evidence="2">The sequence shown here is derived from an EMBL/GenBank/DDBJ whole genome shotgun (WGS) entry which is preliminary data.</text>
</comment>
<accession>A0A8T0S7E1</accession>
<dbReference type="Proteomes" id="UP000823388">
    <property type="component" value="Chromosome 5N"/>
</dbReference>
<evidence type="ECO:0000256" key="1">
    <source>
        <dbReference type="SAM" id="MobiDB-lite"/>
    </source>
</evidence>
<gene>
    <name evidence="2" type="ORF">PVAP13_5NG572333</name>
</gene>